<evidence type="ECO:0000313" key="2">
    <source>
        <dbReference type="EMBL" id="KKM80853.1"/>
    </source>
</evidence>
<sequence length="327" mass="36703">LEDCMAISIPSLQAYGCLTAGHKILTSDLRYVPVETLGMGDKLLAFEAEATKGKKRRWVESEVVANHPVKAEVYKITLSDGTILEATKDHPFLSQYRGNQYIWKTVEELYKQFKKAGSHIRFRRTLPVWSTDTSYEAGYLAGFYDSEGCLCQTEVKPQGRRFVVSACQNKLAAKQKENPCYRTAVDYTAKLGYTISNRSKSDARENIHTFDVLGGITEVLRFLGSVRPKRLLEKLDISKLGQLRSTTKIDLYIIDIKLVGIKTVFALGTTSETYISEGFLSHNTKFGARQCSRKVQFGLMALDVWPDGVVIPHVHIAKLAGHKTRVN</sequence>
<feature type="non-terminal residue" evidence="2">
    <location>
        <position position="1"/>
    </location>
</feature>
<protein>
    <recommendedName>
        <fullName evidence="1">Hint domain-containing protein</fullName>
    </recommendedName>
</protein>
<organism evidence="2">
    <name type="scientific">marine sediment metagenome</name>
    <dbReference type="NCBI Taxonomy" id="412755"/>
    <lineage>
        <taxon>unclassified sequences</taxon>
        <taxon>metagenomes</taxon>
        <taxon>ecological metagenomes</taxon>
    </lineage>
</organism>
<comment type="caution">
    <text evidence="2">The sequence shown here is derived from an EMBL/GenBank/DDBJ whole genome shotgun (WGS) entry which is preliminary data.</text>
</comment>
<reference evidence="2" key="1">
    <citation type="journal article" date="2015" name="Nature">
        <title>Complex archaea that bridge the gap between prokaryotes and eukaryotes.</title>
        <authorList>
            <person name="Spang A."/>
            <person name="Saw J.H."/>
            <person name="Jorgensen S.L."/>
            <person name="Zaremba-Niedzwiedzka K."/>
            <person name="Martijn J."/>
            <person name="Lind A.E."/>
            <person name="van Eijk R."/>
            <person name="Schleper C."/>
            <person name="Guy L."/>
            <person name="Ettema T.J."/>
        </authorList>
    </citation>
    <scope>NUCLEOTIDE SEQUENCE</scope>
</reference>
<dbReference type="PROSITE" id="PS50817">
    <property type="entry name" value="INTEIN_N_TER"/>
    <property type="match status" value="1"/>
</dbReference>
<dbReference type="EMBL" id="LAZR01008118">
    <property type="protein sequence ID" value="KKM80853.1"/>
    <property type="molecule type" value="Genomic_DNA"/>
</dbReference>
<dbReference type="SUPFAM" id="SSF51294">
    <property type="entry name" value="Hedgehog/intein (Hint) domain"/>
    <property type="match status" value="1"/>
</dbReference>
<accession>A0A0F9KG00</accession>
<dbReference type="Gene3D" id="2.170.16.10">
    <property type="entry name" value="Hedgehog/Intein (Hint) domain"/>
    <property type="match status" value="1"/>
</dbReference>
<dbReference type="NCBIfam" id="TIGR01445">
    <property type="entry name" value="intein_Nterm"/>
    <property type="match status" value="1"/>
</dbReference>
<dbReference type="InterPro" id="IPR006141">
    <property type="entry name" value="Intein_N"/>
</dbReference>
<evidence type="ECO:0000259" key="1">
    <source>
        <dbReference type="SMART" id="SM00306"/>
    </source>
</evidence>
<dbReference type="InterPro" id="IPR036844">
    <property type="entry name" value="Hint_dom_sf"/>
</dbReference>
<proteinExistence type="predicted"/>
<dbReference type="SMART" id="SM00306">
    <property type="entry name" value="HintN"/>
    <property type="match status" value="1"/>
</dbReference>
<gene>
    <name evidence="2" type="ORF">LCGC14_1335720</name>
</gene>
<dbReference type="GO" id="GO:0016539">
    <property type="term" value="P:intein-mediated protein splicing"/>
    <property type="evidence" value="ECO:0007669"/>
    <property type="project" value="InterPro"/>
</dbReference>
<feature type="domain" description="Hint" evidence="1">
    <location>
        <begin position="15"/>
        <end position="119"/>
    </location>
</feature>
<name>A0A0F9KG00_9ZZZZ</name>
<dbReference type="InterPro" id="IPR003587">
    <property type="entry name" value="Hint_dom_N"/>
</dbReference>
<dbReference type="AlphaFoldDB" id="A0A0F9KG00"/>
<dbReference type="CDD" id="cd00081">
    <property type="entry name" value="Hint"/>
    <property type="match status" value="1"/>
</dbReference>